<evidence type="ECO:0000256" key="6">
    <source>
        <dbReference type="ARBA" id="ARBA00022679"/>
    </source>
</evidence>
<dbReference type="PRINTS" id="PR00344">
    <property type="entry name" value="BCTRLSENSOR"/>
</dbReference>
<keyword evidence="9 11" id="KW-1133">Transmembrane helix</keyword>
<comment type="catalytic activity">
    <reaction evidence="1">
        <text>ATP + protein L-histidine = ADP + protein N-phospho-L-histidine.</text>
        <dbReference type="EC" id="2.7.13.3"/>
    </reaction>
</comment>
<keyword evidence="4" id="KW-1003">Cell membrane</keyword>
<dbReference type="PROSITE" id="PS50109">
    <property type="entry name" value="HIS_KIN"/>
    <property type="match status" value="1"/>
</dbReference>
<feature type="transmembrane region" description="Helical" evidence="11">
    <location>
        <begin position="184"/>
        <end position="207"/>
    </location>
</feature>
<reference evidence="14" key="1">
    <citation type="submission" date="2020-03" db="EMBL/GenBank/DDBJ databases">
        <title>Complete genome sequence of sulfur-oxidizing bacterium skT11.</title>
        <authorList>
            <person name="Kanda M."/>
            <person name="Kojima H."/>
            <person name="Fukui M."/>
        </authorList>
    </citation>
    <scope>NUCLEOTIDE SEQUENCE [LARGE SCALE GENOMIC DNA]</scope>
    <source>
        <strain evidence="14">skT11</strain>
    </source>
</reference>
<dbReference type="InterPro" id="IPR005467">
    <property type="entry name" value="His_kinase_dom"/>
</dbReference>
<evidence type="ECO:0000256" key="10">
    <source>
        <dbReference type="ARBA" id="ARBA00023136"/>
    </source>
</evidence>
<keyword evidence="5" id="KW-0597">Phosphoprotein</keyword>
<organism evidence="13 14">
    <name type="scientific">Sulfurimicrobium lacus</name>
    <dbReference type="NCBI Taxonomy" id="2715678"/>
    <lineage>
        <taxon>Bacteria</taxon>
        <taxon>Pseudomonadati</taxon>
        <taxon>Pseudomonadota</taxon>
        <taxon>Betaproteobacteria</taxon>
        <taxon>Nitrosomonadales</taxon>
        <taxon>Sulfuricellaceae</taxon>
        <taxon>Sulfurimicrobium</taxon>
    </lineage>
</organism>
<dbReference type="SUPFAM" id="SSF55874">
    <property type="entry name" value="ATPase domain of HSP90 chaperone/DNA topoisomerase II/histidine kinase"/>
    <property type="match status" value="1"/>
</dbReference>
<dbReference type="InterPro" id="IPR004358">
    <property type="entry name" value="Sig_transdc_His_kin-like_C"/>
</dbReference>
<evidence type="ECO:0000259" key="12">
    <source>
        <dbReference type="PROSITE" id="PS50109"/>
    </source>
</evidence>
<dbReference type="Pfam" id="PF02518">
    <property type="entry name" value="HATPase_c"/>
    <property type="match status" value="1"/>
</dbReference>
<evidence type="ECO:0000256" key="7">
    <source>
        <dbReference type="ARBA" id="ARBA00022692"/>
    </source>
</evidence>
<evidence type="ECO:0000256" key="3">
    <source>
        <dbReference type="ARBA" id="ARBA00012438"/>
    </source>
</evidence>
<dbReference type="InterPro" id="IPR003594">
    <property type="entry name" value="HATPase_dom"/>
</dbReference>
<dbReference type="Gene3D" id="1.10.287.130">
    <property type="match status" value="1"/>
</dbReference>
<evidence type="ECO:0000256" key="1">
    <source>
        <dbReference type="ARBA" id="ARBA00000085"/>
    </source>
</evidence>
<dbReference type="GO" id="GO:0000155">
    <property type="term" value="F:phosphorelay sensor kinase activity"/>
    <property type="evidence" value="ECO:0007669"/>
    <property type="project" value="InterPro"/>
</dbReference>
<evidence type="ECO:0000256" key="2">
    <source>
        <dbReference type="ARBA" id="ARBA00004651"/>
    </source>
</evidence>
<sequence length="483" mass="53078">MSRRNRIFLGILLLFSFGVAFLLYRVSTDLDARYRESAEESLVDTAHLLASLVETDMREGRIDPAHLRAALQTAYSRRFSAEIYGLAKRRVELRVYVTDANGEVLYDSTGQDEGQDYRGWRDVSLTLAGEYGARTTRADPDKPETAVMYVAAPIHDGEGIVGVVSVGKTVASQGLRVESARQKLLYVGLITVAAFIVLLLVLSVWLVRPFGLSADLLRVVRQEGLRHPGRLLGRLSTLLSAAFRDMRDALAGNSYTEEYVQTLTHELKSPLAAIRGAAELLREDMPEAQRQRFSANIAEQVQRLQDLADRLLELSSLEKHRTLEDVQPVDIAVLASQAAAALEHAARRREVTLHVAVPDNIRVEGDPFLLHQALANLLANAVDFSPPGAAVELSAAMSGRRVELTVRDHGPGVPDYALDRVFEKFYSLRRPDSGRKSTGLGLAFVREIAHLHGGEAFLANRPEGGAEATLSLPATVTSESARR</sequence>
<comment type="subcellular location">
    <subcellularLocation>
        <location evidence="2">Cell membrane</location>
        <topology evidence="2">Multi-pass membrane protein</topology>
    </subcellularLocation>
</comment>
<keyword evidence="8 13" id="KW-0418">Kinase</keyword>
<dbReference type="SUPFAM" id="SSF47384">
    <property type="entry name" value="Homodimeric domain of signal transducing histidine kinase"/>
    <property type="match status" value="1"/>
</dbReference>
<dbReference type="Pfam" id="PF00512">
    <property type="entry name" value="HisKA"/>
    <property type="match status" value="1"/>
</dbReference>
<dbReference type="NCBIfam" id="NF008312">
    <property type="entry name" value="PRK11100.1"/>
    <property type="match status" value="1"/>
</dbReference>
<dbReference type="Gene3D" id="3.30.565.10">
    <property type="entry name" value="Histidine kinase-like ATPase, C-terminal domain"/>
    <property type="match status" value="1"/>
</dbReference>
<dbReference type="InterPro" id="IPR036890">
    <property type="entry name" value="HATPase_C_sf"/>
</dbReference>
<keyword evidence="10 11" id="KW-0472">Membrane</keyword>
<dbReference type="SMART" id="SM00387">
    <property type="entry name" value="HATPase_c"/>
    <property type="match status" value="1"/>
</dbReference>
<evidence type="ECO:0000313" key="13">
    <source>
        <dbReference type="EMBL" id="BCB25962.1"/>
    </source>
</evidence>
<name>A0A6F8VAG8_9PROT</name>
<evidence type="ECO:0000256" key="8">
    <source>
        <dbReference type="ARBA" id="ARBA00022777"/>
    </source>
</evidence>
<feature type="transmembrane region" description="Helical" evidence="11">
    <location>
        <begin position="6"/>
        <end position="26"/>
    </location>
</feature>
<accession>A0A6F8VAG8</accession>
<dbReference type="PANTHER" id="PTHR45436:SF10">
    <property type="entry name" value="HISTIDINE KINASE"/>
    <property type="match status" value="1"/>
</dbReference>
<dbReference type="EC" id="2.7.13.3" evidence="3"/>
<dbReference type="InterPro" id="IPR036097">
    <property type="entry name" value="HisK_dim/P_sf"/>
</dbReference>
<dbReference type="RefSeq" id="WP_173060868.1">
    <property type="nucleotide sequence ID" value="NZ_AP022853.1"/>
</dbReference>
<dbReference type="KEGG" id="slac:SKTS_08480"/>
<proteinExistence type="predicted"/>
<dbReference type="AlphaFoldDB" id="A0A6F8VAG8"/>
<keyword evidence="14" id="KW-1185">Reference proteome</keyword>
<dbReference type="InterPro" id="IPR050428">
    <property type="entry name" value="TCS_sensor_his_kinase"/>
</dbReference>
<feature type="domain" description="Histidine kinase" evidence="12">
    <location>
        <begin position="262"/>
        <end position="476"/>
    </location>
</feature>
<dbReference type="PANTHER" id="PTHR45436">
    <property type="entry name" value="SENSOR HISTIDINE KINASE YKOH"/>
    <property type="match status" value="1"/>
</dbReference>
<dbReference type="Proteomes" id="UP000502260">
    <property type="component" value="Chromosome"/>
</dbReference>
<evidence type="ECO:0000313" key="14">
    <source>
        <dbReference type="Proteomes" id="UP000502260"/>
    </source>
</evidence>
<protein>
    <recommendedName>
        <fullName evidence="3">histidine kinase</fullName>
        <ecNumber evidence="3">2.7.13.3</ecNumber>
    </recommendedName>
</protein>
<evidence type="ECO:0000256" key="9">
    <source>
        <dbReference type="ARBA" id="ARBA00022989"/>
    </source>
</evidence>
<gene>
    <name evidence="13" type="primary">creC</name>
    <name evidence="13" type="ORF">SKTS_08480</name>
</gene>
<evidence type="ECO:0000256" key="5">
    <source>
        <dbReference type="ARBA" id="ARBA00022553"/>
    </source>
</evidence>
<dbReference type="CDD" id="cd00082">
    <property type="entry name" value="HisKA"/>
    <property type="match status" value="1"/>
</dbReference>
<evidence type="ECO:0000256" key="11">
    <source>
        <dbReference type="SAM" id="Phobius"/>
    </source>
</evidence>
<dbReference type="EMBL" id="AP022853">
    <property type="protein sequence ID" value="BCB25962.1"/>
    <property type="molecule type" value="Genomic_DNA"/>
</dbReference>
<dbReference type="InterPro" id="IPR029151">
    <property type="entry name" value="Sensor-like_sf"/>
</dbReference>
<dbReference type="InterPro" id="IPR003661">
    <property type="entry name" value="HisK_dim/P_dom"/>
</dbReference>
<keyword evidence="7 11" id="KW-0812">Transmembrane</keyword>
<dbReference type="SUPFAM" id="SSF103190">
    <property type="entry name" value="Sensory domain-like"/>
    <property type="match status" value="1"/>
</dbReference>
<dbReference type="SMART" id="SM00388">
    <property type="entry name" value="HisKA"/>
    <property type="match status" value="1"/>
</dbReference>
<keyword evidence="6" id="KW-0808">Transferase</keyword>
<dbReference type="GO" id="GO:0005886">
    <property type="term" value="C:plasma membrane"/>
    <property type="evidence" value="ECO:0007669"/>
    <property type="project" value="UniProtKB-SubCell"/>
</dbReference>
<evidence type="ECO:0000256" key="4">
    <source>
        <dbReference type="ARBA" id="ARBA00022475"/>
    </source>
</evidence>